<keyword evidence="22" id="KW-1185">Reference proteome</keyword>
<dbReference type="SMART" id="SM00487">
    <property type="entry name" value="DEXDc"/>
    <property type="match status" value="1"/>
</dbReference>
<dbReference type="InterPro" id="IPR014001">
    <property type="entry name" value="Helicase_ATP-bd"/>
</dbReference>
<comment type="similarity">
    <text evidence="2">Belongs to the SNF2/RAD54 helicase family.</text>
</comment>
<evidence type="ECO:0000256" key="13">
    <source>
        <dbReference type="ARBA" id="ARBA00023163"/>
    </source>
</evidence>
<dbReference type="GO" id="GO:0051301">
    <property type="term" value="P:cell division"/>
    <property type="evidence" value="ECO:0007669"/>
    <property type="project" value="UniProtKB-KW"/>
</dbReference>
<feature type="compositionally biased region" description="Low complexity" evidence="18">
    <location>
        <begin position="522"/>
        <end position="539"/>
    </location>
</feature>
<evidence type="ECO:0000256" key="15">
    <source>
        <dbReference type="ARBA" id="ARBA00023306"/>
    </source>
</evidence>
<dbReference type="InterPro" id="IPR001650">
    <property type="entry name" value="Helicase_C-like"/>
</dbReference>
<dbReference type="SMART" id="SM00490">
    <property type="entry name" value="HELICc"/>
    <property type="match status" value="1"/>
</dbReference>
<keyword evidence="6" id="KW-0547">Nucleotide-binding</keyword>
<dbReference type="Pfam" id="PF00271">
    <property type="entry name" value="Helicase_C"/>
    <property type="match status" value="1"/>
</dbReference>
<feature type="compositionally biased region" description="Polar residues" evidence="18">
    <location>
        <begin position="156"/>
        <end position="193"/>
    </location>
</feature>
<keyword evidence="4" id="KW-0597">Phosphoprotein</keyword>
<dbReference type="PANTHER" id="PTHR47161:SF1">
    <property type="entry name" value="LYMPHOID-SPECIFIC HELICASE"/>
    <property type="match status" value="1"/>
</dbReference>
<keyword evidence="15" id="KW-0131">Cell cycle</keyword>
<sequence length="850" mass="96110">MLRAPDAADAAPQVANGAEPCLETGALDPDTTSTVPSTQPPETEATLAPVKSKKQQAIADYNQHLQQQRFQRLNYLLQKSTVYANFLAQKLEQQQKEQAQRGAAVQASANETSSPRRSGRRGRPRKGDSNSGGATTRTSGTASSQGYQLGDYISQDAIQKSQSSAGDQSTGETENLGSADSSHGGSPSARQPSLVTGGVLREYQLAGVEWMVSLYENGLNGILADEMGLGKTLQTISFLAFLRERQVWGPFLVVCPLPTLVNWVREFQRFTPSVPVLMYHGTPEERTRLRRKRLAKRDATFPIVVTTYELVIRDRKYLQHIRWKYIVVDEGHRIKNLNCKLIQELKRYHSANRMLLTGTPLQNNLTELWSLLNFLLPEIFDDPESFQNWFDFDDINEESGQSRIFSDEAQHSLVSKLHHILRPFLLRRLKTDVERELPKKREYVIYAPLTHYQRSYYDQALKGNLREYISQKQLGLTVALDDAEEDVDLLDSKELASPAATEDSALVLDPMTPEPKDESTDIAANATTNGPAAAPITPRRSLRTRQTRRSTYKNLDDEMKFNYFLDVVESNHKKQQQDDEAQAQTVVAPDARYAPKSATGNRVQSFRLQHTAMQLRKLCNHPYLFDYPVDPTTQGMLASEQIVRVSGKLLLLDRLLPELFAKGHRVLIFSQMTRILDILEVYLNELRGWKFCRFDGATPREERDEEIDRFNTDMTVPIFLLSTRSGGLGINLTSADTVILYDSDWNPQMDIQAQDRVHRIGQTKPVIIYRLVTGNSFEEHVLERAVAKRKLEKLVIHKGKFKGASPSTPMAQQPFAKMGADELAEILAQDDHERVIVSPRVMEILKNLEE</sequence>
<evidence type="ECO:0000256" key="17">
    <source>
        <dbReference type="ARBA" id="ARBA00081399"/>
    </source>
</evidence>
<dbReference type="Proteomes" id="UP001151582">
    <property type="component" value="Unassembled WGS sequence"/>
</dbReference>
<evidence type="ECO:0000259" key="20">
    <source>
        <dbReference type="PROSITE" id="PS51194"/>
    </source>
</evidence>
<evidence type="ECO:0000256" key="14">
    <source>
        <dbReference type="ARBA" id="ARBA00023242"/>
    </source>
</evidence>
<evidence type="ECO:0000313" key="22">
    <source>
        <dbReference type="Proteomes" id="UP001151582"/>
    </source>
</evidence>
<dbReference type="InterPro" id="IPR000330">
    <property type="entry name" value="SNF2_N"/>
</dbReference>
<feature type="non-terminal residue" evidence="21">
    <location>
        <position position="850"/>
    </location>
</feature>
<evidence type="ECO:0000259" key="19">
    <source>
        <dbReference type="PROSITE" id="PS51192"/>
    </source>
</evidence>
<keyword evidence="7" id="KW-0498">Mitosis</keyword>
<feature type="region of interest" description="Disordered" evidence="18">
    <location>
        <begin position="97"/>
        <end position="193"/>
    </location>
</feature>
<feature type="domain" description="Helicase ATP-binding" evidence="19">
    <location>
        <begin position="212"/>
        <end position="378"/>
    </location>
</feature>
<feature type="region of interest" description="Disordered" evidence="18">
    <location>
        <begin position="500"/>
        <end position="550"/>
    </location>
</feature>
<feature type="compositionally biased region" description="Polar residues" evidence="18">
    <location>
        <begin position="30"/>
        <end position="41"/>
    </location>
</feature>
<dbReference type="PANTHER" id="PTHR47161">
    <property type="entry name" value="LYMPHOID-SPECIFIC HELICASE"/>
    <property type="match status" value="1"/>
</dbReference>
<evidence type="ECO:0000256" key="1">
    <source>
        <dbReference type="ARBA" id="ARBA00004123"/>
    </source>
</evidence>
<dbReference type="InterPro" id="IPR049730">
    <property type="entry name" value="SNF2/RAD54-like_C"/>
</dbReference>
<dbReference type="CDD" id="cd18793">
    <property type="entry name" value="SF2_C_SNF"/>
    <property type="match status" value="1"/>
</dbReference>
<keyword evidence="11" id="KW-0805">Transcription regulation</keyword>
<dbReference type="FunFam" id="3.40.50.10810:FF:000015">
    <property type="entry name" value="lymphoid-specific helicase isoform X1"/>
    <property type="match status" value="1"/>
</dbReference>
<evidence type="ECO:0000256" key="4">
    <source>
        <dbReference type="ARBA" id="ARBA00022553"/>
    </source>
</evidence>
<dbReference type="GO" id="GO:0006346">
    <property type="term" value="P:DNA methylation-dependent constitutive heterochromatin formation"/>
    <property type="evidence" value="ECO:0007669"/>
    <property type="project" value="TreeGrafter"/>
</dbReference>
<evidence type="ECO:0000256" key="5">
    <source>
        <dbReference type="ARBA" id="ARBA00022618"/>
    </source>
</evidence>
<dbReference type="GO" id="GO:0005721">
    <property type="term" value="C:pericentric heterochromatin"/>
    <property type="evidence" value="ECO:0007669"/>
    <property type="project" value="TreeGrafter"/>
</dbReference>
<dbReference type="GO" id="GO:0031508">
    <property type="term" value="P:pericentric heterochromatin formation"/>
    <property type="evidence" value="ECO:0007669"/>
    <property type="project" value="TreeGrafter"/>
</dbReference>
<dbReference type="AlphaFoldDB" id="A0A9W8ECP6"/>
<dbReference type="GO" id="GO:0004386">
    <property type="term" value="F:helicase activity"/>
    <property type="evidence" value="ECO:0007669"/>
    <property type="project" value="UniProtKB-KW"/>
</dbReference>
<dbReference type="PROSITE" id="PS51192">
    <property type="entry name" value="HELICASE_ATP_BIND_1"/>
    <property type="match status" value="1"/>
</dbReference>
<keyword evidence="10" id="KW-0067">ATP-binding</keyword>
<dbReference type="Gene3D" id="3.40.50.300">
    <property type="entry name" value="P-loop containing nucleotide triphosphate hydrolases"/>
    <property type="match status" value="1"/>
</dbReference>
<keyword evidence="9" id="KW-0347">Helicase</keyword>
<dbReference type="Pfam" id="PF00176">
    <property type="entry name" value="SNF2-rel_dom"/>
    <property type="match status" value="1"/>
</dbReference>
<evidence type="ECO:0000256" key="11">
    <source>
        <dbReference type="ARBA" id="ARBA00023015"/>
    </source>
</evidence>
<evidence type="ECO:0000256" key="9">
    <source>
        <dbReference type="ARBA" id="ARBA00022806"/>
    </source>
</evidence>
<evidence type="ECO:0000256" key="16">
    <source>
        <dbReference type="ARBA" id="ARBA00053349"/>
    </source>
</evidence>
<gene>
    <name evidence="21" type="primary">IRC5</name>
    <name evidence="21" type="ORF">H4R34_002676</name>
</gene>
<reference evidence="21" key="1">
    <citation type="submission" date="2022-07" db="EMBL/GenBank/DDBJ databases">
        <title>Phylogenomic reconstructions and comparative analyses of Kickxellomycotina fungi.</title>
        <authorList>
            <person name="Reynolds N.K."/>
            <person name="Stajich J.E."/>
            <person name="Barry K."/>
            <person name="Grigoriev I.V."/>
            <person name="Crous P."/>
            <person name="Smith M.E."/>
        </authorList>
    </citation>
    <scope>NUCLEOTIDE SEQUENCE</scope>
    <source>
        <strain evidence="21">RSA 567</strain>
    </source>
</reference>
<evidence type="ECO:0000256" key="18">
    <source>
        <dbReference type="SAM" id="MobiDB-lite"/>
    </source>
</evidence>
<protein>
    <recommendedName>
        <fullName evidence="17">Proliferation-associated SNF2-like protein</fullName>
    </recommendedName>
</protein>
<keyword evidence="8" id="KW-0378">Hydrolase</keyword>
<keyword evidence="3" id="KW-0217">Developmental protein</keyword>
<evidence type="ECO:0000256" key="3">
    <source>
        <dbReference type="ARBA" id="ARBA00022473"/>
    </source>
</evidence>
<evidence type="ECO:0000313" key="21">
    <source>
        <dbReference type="EMBL" id="KAJ1979830.1"/>
    </source>
</evidence>
<dbReference type="FunFam" id="3.40.50.300:FF:000577">
    <property type="entry name" value="lymphoid-specific helicase isoform X1"/>
    <property type="match status" value="1"/>
</dbReference>
<name>A0A9W8ECP6_9FUNG</name>
<dbReference type="GO" id="GO:0044027">
    <property type="term" value="P:negative regulation of gene expression via chromosomal CpG island methylation"/>
    <property type="evidence" value="ECO:0007669"/>
    <property type="project" value="TreeGrafter"/>
</dbReference>
<organism evidence="21 22">
    <name type="scientific">Dimargaris verticillata</name>
    <dbReference type="NCBI Taxonomy" id="2761393"/>
    <lineage>
        <taxon>Eukaryota</taxon>
        <taxon>Fungi</taxon>
        <taxon>Fungi incertae sedis</taxon>
        <taxon>Zoopagomycota</taxon>
        <taxon>Kickxellomycotina</taxon>
        <taxon>Dimargaritomycetes</taxon>
        <taxon>Dimargaritales</taxon>
        <taxon>Dimargaritaceae</taxon>
        <taxon>Dimargaris</taxon>
    </lineage>
</organism>
<feature type="compositionally biased region" description="Basic residues" evidence="18">
    <location>
        <begin position="540"/>
        <end position="550"/>
    </location>
</feature>
<keyword evidence="14" id="KW-0539">Nucleus</keyword>
<evidence type="ECO:0000256" key="8">
    <source>
        <dbReference type="ARBA" id="ARBA00022801"/>
    </source>
</evidence>
<dbReference type="InterPro" id="IPR027417">
    <property type="entry name" value="P-loop_NTPase"/>
</dbReference>
<dbReference type="PROSITE" id="PS51194">
    <property type="entry name" value="HELICASE_CTER"/>
    <property type="match status" value="1"/>
</dbReference>
<dbReference type="GO" id="GO:0005524">
    <property type="term" value="F:ATP binding"/>
    <property type="evidence" value="ECO:0007669"/>
    <property type="project" value="UniProtKB-KW"/>
</dbReference>
<evidence type="ECO:0000256" key="2">
    <source>
        <dbReference type="ARBA" id="ARBA00007025"/>
    </source>
</evidence>
<accession>A0A9W8ECP6</accession>
<feature type="compositionally biased region" description="Low complexity" evidence="18">
    <location>
        <begin position="1"/>
        <end position="12"/>
    </location>
</feature>
<feature type="region of interest" description="Disordered" evidence="18">
    <location>
        <begin position="1"/>
        <end position="51"/>
    </location>
</feature>
<dbReference type="OrthoDB" id="5857104at2759"/>
<proteinExistence type="inferred from homology"/>
<dbReference type="GO" id="GO:0016787">
    <property type="term" value="F:hydrolase activity"/>
    <property type="evidence" value="ECO:0007669"/>
    <property type="project" value="UniProtKB-KW"/>
</dbReference>
<dbReference type="EMBL" id="JANBQB010000199">
    <property type="protein sequence ID" value="KAJ1979830.1"/>
    <property type="molecule type" value="Genomic_DNA"/>
</dbReference>
<evidence type="ECO:0000256" key="10">
    <source>
        <dbReference type="ARBA" id="ARBA00022840"/>
    </source>
</evidence>
<keyword evidence="12" id="KW-0175">Coiled coil</keyword>
<dbReference type="GO" id="GO:0003682">
    <property type="term" value="F:chromatin binding"/>
    <property type="evidence" value="ECO:0007669"/>
    <property type="project" value="TreeGrafter"/>
</dbReference>
<dbReference type="InterPro" id="IPR038718">
    <property type="entry name" value="SNF2-like_sf"/>
</dbReference>
<comment type="function">
    <text evidence="16">Plays an essential role in normal development and survival. Involved in regulation of the expansion or survival of lymphoid cells. Required for de novo or maintenance DNA methylation. May control silencing of the imprinted CDKN1C gene through DNA methylation. May play a role in formation and organization of heterochromatin, implying a functional role in the regulation of transcription and mitosis.</text>
</comment>
<keyword evidence="5" id="KW-0132">Cell division</keyword>
<dbReference type="GO" id="GO:0005634">
    <property type="term" value="C:nucleus"/>
    <property type="evidence" value="ECO:0007669"/>
    <property type="project" value="UniProtKB-SubCell"/>
</dbReference>
<dbReference type="Gene3D" id="3.40.50.10810">
    <property type="entry name" value="Tandem AAA-ATPase domain"/>
    <property type="match status" value="1"/>
</dbReference>
<comment type="subcellular location">
    <subcellularLocation>
        <location evidence="1">Nucleus</location>
    </subcellularLocation>
</comment>
<comment type="caution">
    <text evidence="21">The sequence shown here is derived from an EMBL/GenBank/DDBJ whole genome shotgun (WGS) entry which is preliminary data.</text>
</comment>
<dbReference type="SUPFAM" id="SSF52540">
    <property type="entry name" value="P-loop containing nucleoside triphosphate hydrolases"/>
    <property type="match status" value="2"/>
</dbReference>
<keyword evidence="13" id="KW-0804">Transcription</keyword>
<evidence type="ECO:0000256" key="7">
    <source>
        <dbReference type="ARBA" id="ARBA00022776"/>
    </source>
</evidence>
<feature type="compositionally biased region" description="Low complexity" evidence="18">
    <location>
        <begin position="131"/>
        <end position="146"/>
    </location>
</feature>
<evidence type="ECO:0000256" key="6">
    <source>
        <dbReference type="ARBA" id="ARBA00022741"/>
    </source>
</evidence>
<evidence type="ECO:0000256" key="12">
    <source>
        <dbReference type="ARBA" id="ARBA00023054"/>
    </source>
</evidence>
<feature type="domain" description="Helicase C-terminal" evidence="20">
    <location>
        <begin position="651"/>
        <end position="802"/>
    </location>
</feature>